<dbReference type="Gene3D" id="3.40.50.2300">
    <property type="match status" value="1"/>
</dbReference>
<evidence type="ECO:0000313" key="3">
    <source>
        <dbReference type="EMBL" id="HIX67602.1"/>
    </source>
</evidence>
<name>A0A9D2B9U0_9FIRM</name>
<sequence length="99" mass="10482">MENKTILVLCGAGFATSTVGAKMCEDVCKELGIKGNVQKRPATQGKTAVKQLKPDVILLMAKITLDFGDIPVVNGIPLITGRGKAEVKEALMEAIKKNA</sequence>
<protein>
    <submittedName>
        <fullName evidence="3">PTS galactitol transporter subunit IIB</fullName>
    </submittedName>
</protein>
<accession>A0A9D2B9U0</accession>
<dbReference type="Pfam" id="PF02302">
    <property type="entry name" value="PTS_IIB"/>
    <property type="match status" value="1"/>
</dbReference>
<dbReference type="AlphaFoldDB" id="A0A9D2B9U0"/>
<evidence type="ECO:0000259" key="2">
    <source>
        <dbReference type="PROSITE" id="PS51099"/>
    </source>
</evidence>
<comment type="caution">
    <text evidence="3">The sequence shown here is derived from an EMBL/GenBank/DDBJ whole genome shotgun (WGS) entry which is preliminary data.</text>
</comment>
<organism evidence="3 4">
    <name type="scientific">Candidatus Anaerostipes excrementavium</name>
    <dbReference type="NCBI Taxonomy" id="2838463"/>
    <lineage>
        <taxon>Bacteria</taxon>
        <taxon>Bacillati</taxon>
        <taxon>Bacillota</taxon>
        <taxon>Clostridia</taxon>
        <taxon>Lachnospirales</taxon>
        <taxon>Lachnospiraceae</taxon>
        <taxon>Anaerostipes</taxon>
    </lineage>
</organism>
<dbReference type="Proteomes" id="UP000886721">
    <property type="component" value="Unassembled WGS sequence"/>
</dbReference>
<dbReference type="PROSITE" id="PS51099">
    <property type="entry name" value="PTS_EIIB_TYPE_2"/>
    <property type="match status" value="1"/>
</dbReference>
<reference evidence="3" key="2">
    <citation type="submission" date="2021-04" db="EMBL/GenBank/DDBJ databases">
        <authorList>
            <person name="Gilroy R."/>
        </authorList>
    </citation>
    <scope>NUCLEOTIDE SEQUENCE</scope>
    <source>
        <strain evidence="3">CHK191-13928</strain>
    </source>
</reference>
<dbReference type="GO" id="GO:0009401">
    <property type="term" value="P:phosphoenolpyruvate-dependent sugar phosphotransferase system"/>
    <property type="evidence" value="ECO:0007669"/>
    <property type="project" value="InterPro"/>
</dbReference>
<dbReference type="InterPro" id="IPR013011">
    <property type="entry name" value="PTS_EIIB_2"/>
</dbReference>
<evidence type="ECO:0000313" key="4">
    <source>
        <dbReference type="Proteomes" id="UP000886721"/>
    </source>
</evidence>
<dbReference type="InterPro" id="IPR003501">
    <property type="entry name" value="PTS_EIIB_2/3"/>
</dbReference>
<dbReference type="SUPFAM" id="SSF52794">
    <property type="entry name" value="PTS system IIB component-like"/>
    <property type="match status" value="1"/>
</dbReference>
<gene>
    <name evidence="3" type="ORF">H9735_05670</name>
</gene>
<reference evidence="3" key="1">
    <citation type="journal article" date="2021" name="PeerJ">
        <title>Extensive microbial diversity within the chicken gut microbiome revealed by metagenomics and culture.</title>
        <authorList>
            <person name="Gilroy R."/>
            <person name="Ravi A."/>
            <person name="Getino M."/>
            <person name="Pursley I."/>
            <person name="Horton D.L."/>
            <person name="Alikhan N.F."/>
            <person name="Baker D."/>
            <person name="Gharbi K."/>
            <person name="Hall N."/>
            <person name="Watson M."/>
            <person name="Adriaenssens E.M."/>
            <person name="Foster-Nyarko E."/>
            <person name="Jarju S."/>
            <person name="Secka A."/>
            <person name="Antonio M."/>
            <person name="Oren A."/>
            <person name="Chaudhuri R.R."/>
            <person name="La Ragione R."/>
            <person name="Hildebrand F."/>
            <person name="Pallen M.J."/>
        </authorList>
    </citation>
    <scope>NUCLEOTIDE SEQUENCE</scope>
    <source>
        <strain evidence="3">CHK191-13928</strain>
    </source>
</reference>
<dbReference type="GO" id="GO:0008982">
    <property type="term" value="F:protein-N(PI)-phosphohistidine-sugar phosphotransferase activity"/>
    <property type="evidence" value="ECO:0007669"/>
    <property type="project" value="InterPro"/>
</dbReference>
<proteinExistence type="predicted"/>
<dbReference type="EMBL" id="DXEM01000016">
    <property type="protein sequence ID" value="HIX67602.1"/>
    <property type="molecule type" value="Genomic_DNA"/>
</dbReference>
<dbReference type="InterPro" id="IPR036095">
    <property type="entry name" value="PTS_EIIB-like_sf"/>
</dbReference>
<feature type="domain" description="PTS EIIB type-2" evidence="2">
    <location>
        <begin position="4"/>
        <end position="99"/>
    </location>
</feature>
<evidence type="ECO:0000256" key="1">
    <source>
        <dbReference type="ARBA" id="ARBA00022679"/>
    </source>
</evidence>
<keyword evidence="1" id="KW-0808">Transferase</keyword>